<reference evidence="3" key="1">
    <citation type="submission" date="2018-07" db="EMBL/GenBank/DDBJ databases">
        <authorList>
            <person name="Peiro R."/>
            <person name="Begona"/>
            <person name="Cbmso G."/>
            <person name="Lopez M."/>
            <person name="Gonzalez S."/>
        </authorList>
    </citation>
    <scope>NUCLEOTIDE SEQUENCE [LARGE SCALE GENOMIC DNA]</scope>
</reference>
<accession>A0A376ABF0</accession>
<dbReference type="RefSeq" id="WP_115672122.1">
    <property type="nucleotide sequence ID" value="NZ_UEYP01000016.1"/>
</dbReference>
<protein>
    <submittedName>
        <fullName evidence="2">Uncharacterized protein</fullName>
    </submittedName>
</protein>
<proteinExistence type="predicted"/>
<keyword evidence="1" id="KW-0812">Transmembrane</keyword>
<dbReference type="OrthoDB" id="8305240at2"/>
<dbReference type="AlphaFoldDB" id="A0A376ABF0"/>
<name>A0A376ABF0_9HYPH</name>
<evidence type="ECO:0000313" key="2">
    <source>
        <dbReference type="EMBL" id="SSC64980.1"/>
    </source>
</evidence>
<sequence length="79" mass="8419">MQNFRSLAIAAAGIVVLAIAAVFTVSLTLIAGAVLTLTLAARMLTLRPKKAPVYARAKTQGQAREIRVWNDGRGTIIDL</sequence>
<evidence type="ECO:0000256" key="1">
    <source>
        <dbReference type="SAM" id="Phobius"/>
    </source>
</evidence>
<keyword evidence="1" id="KW-0472">Membrane</keyword>
<dbReference type="STRING" id="1336235.GCA_000518785_03110"/>
<keyword evidence="3" id="KW-1185">Reference proteome</keyword>
<dbReference type="EMBL" id="UEYP01000016">
    <property type="protein sequence ID" value="SSC64980.1"/>
    <property type="molecule type" value="Genomic_DNA"/>
</dbReference>
<feature type="transmembrane region" description="Helical" evidence="1">
    <location>
        <begin position="6"/>
        <end position="39"/>
    </location>
</feature>
<keyword evidence="1" id="KW-1133">Transmembrane helix</keyword>
<evidence type="ECO:0000313" key="3">
    <source>
        <dbReference type="Proteomes" id="UP000254764"/>
    </source>
</evidence>
<organism evidence="2 3">
    <name type="scientific">Ciceribacter selenitireducens ATCC BAA-1503</name>
    <dbReference type="NCBI Taxonomy" id="1336235"/>
    <lineage>
        <taxon>Bacteria</taxon>
        <taxon>Pseudomonadati</taxon>
        <taxon>Pseudomonadota</taxon>
        <taxon>Alphaproteobacteria</taxon>
        <taxon>Hyphomicrobiales</taxon>
        <taxon>Rhizobiaceae</taxon>
        <taxon>Ciceribacter</taxon>
    </lineage>
</organism>
<dbReference type="Proteomes" id="UP000254764">
    <property type="component" value="Unassembled WGS sequence"/>
</dbReference>
<gene>
    <name evidence="2" type="ORF">RHIZ70_688</name>
</gene>